<dbReference type="InterPro" id="IPR032465">
    <property type="entry name" value="ACMSD"/>
</dbReference>
<dbReference type="Proteomes" id="UP000612349">
    <property type="component" value="Unassembled WGS sequence"/>
</dbReference>
<evidence type="ECO:0000256" key="1">
    <source>
        <dbReference type="ARBA" id="ARBA00023239"/>
    </source>
</evidence>
<evidence type="ECO:0000259" key="2">
    <source>
        <dbReference type="Pfam" id="PF04909"/>
    </source>
</evidence>
<dbReference type="InterPro" id="IPR032466">
    <property type="entry name" value="Metal_Hydrolase"/>
</dbReference>
<organism evidence="3 4">
    <name type="scientific">Croceicoccus mobilis</name>
    <dbReference type="NCBI Taxonomy" id="1703339"/>
    <lineage>
        <taxon>Bacteria</taxon>
        <taxon>Pseudomonadati</taxon>
        <taxon>Pseudomonadota</taxon>
        <taxon>Alphaproteobacteria</taxon>
        <taxon>Sphingomonadales</taxon>
        <taxon>Erythrobacteraceae</taxon>
        <taxon>Croceicoccus</taxon>
    </lineage>
</organism>
<feature type="domain" description="Amidohydrolase-related" evidence="2">
    <location>
        <begin position="15"/>
        <end position="340"/>
    </location>
</feature>
<dbReference type="GO" id="GO:0005737">
    <property type="term" value="C:cytoplasm"/>
    <property type="evidence" value="ECO:0007669"/>
    <property type="project" value="TreeGrafter"/>
</dbReference>
<dbReference type="AlphaFoldDB" id="A0A916Z9T6"/>
<dbReference type="PANTHER" id="PTHR21240:SF28">
    <property type="entry name" value="ISO-OROTATE DECARBOXYLASE (EUROFUNG)"/>
    <property type="match status" value="1"/>
</dbReference>
<dbReference type="Gene3D" id="3.20.20.140">
    <property type="entry name" value="Metal-dependent hydrolases"/>
    <property type="match status" value="1"/>
</dbReference>
<name>A0A916Z9T6_9SPHN</name>
<dbReference type="PANTHER" id="PTHR21240">
    <property type="entry name" value="2-AMINO-3-CARBOXYLMUCONATE-6-SEMIALDEHYDE DECARBOXYLASE"/>
    <property type="match status" value="1"/>
</dbReference>
<evidence type="ECO:0000313" key="3">
    <source>
        <dbReference type="EMBL" id="GGD82758.1"/>
    </source>
</evidence>
<dbReference type="GO" id="GO:0019748">
    <property type="term" value="P:secondary metabolic process"/>
    <property type="evidence" value="ECO:0007669"/>
    <property type="project" value="TreeGrafter"/>
</dbReference>
<gene>
    <name evidence="3" type="primary">fldW</name>
    <name evidence="3" type="ORF">GCM10010990_36000</name>
</gene>
<dbReference type="GO" id="GO:0016831">
    <property type="term" value="F:carboxy-lyase activity"/>
    <property type="evidence" value="ECO:0007669"/>
    <property type="project" value="InterPro"/>
</dbReference>
<reference evidence="3" key="1">
    <citation type="journal article" date="2014" name="Int. J. Syst. Evol. Microbiol.">
        <title>Complete genome sequence of Corynebacterium casei LMG S-19264T (=DSM 44701T), isolated from a smear-ripened cheese.</title>
        <authorList>
            <consortium name="US DOE Joint Genome Institute (JGI-PGF)"/>
            <person name="Walter F."/>
            <person name="Albersmeier A."/>
            <person name="Kalinowski J."/>
            <person name="Ruckert C."/>
        </authorList>
    </citation>
    <scope>NUCLEOTIDE SEQUENCE</scope>
    <source>
        <strain evidence="3">CGMCC 1.15360</strain>
    </source>
</reference>
<dbReference type="SUPFAM" id="SSF51556">
    <property type="entry name" value="Metallo-dependent hydrolases"/>
    <property type="match status" value="1"/>
</dbReference>
<evidence type="ECO:0000313" key="4">
    <source>
        <dbReference type="Proteomes" id="UP000612349"/>
    </source>
</evidence>
<keyword evidence="1" id="KW-0456">Lyase</keyword>
<dbReference type="EMBL" id="BMIP01000012">
    <property type="protein sequence ID" value="GGD82758.1"/>
    <property type="molecule type" value="Genomic_DNA"/>
</dbReference>
<reference evidence="3" key="2">
    <citation type="submission" date="2020-09" db="EMBL/GenBank/DDBJ databases">
        <authorList>
            <person name="Sun Q."/>
            <person name="Zhou Y."/>
        </authorList>
    </citation>
    <scope>NUCLEOTIDE SEQUENCE</scope>
    <source>
        <strain evidence="3">CGMCC 1.15360</strain>
    </source>
</reference>
<keyword evidence="4" id="KW-1185">Reference proteome</keyword>
<proteinExistence type="predicted"/>
<protein>
    <submittedName>
        <fullName evidence="3">4-oxalomesaconate hydratase</fullName>
    </submittedName>
</protein>
<comment type="caution">
    <text evidence="3">The sequence shown here is derived from an EMBL/GenBank/DDBJ whole genome shotgun (WGS) entry which is preliminary data.</text>
</comment>
<accession>A0A916Z9T6</accession>
<dbReference type="InterPro" id="IPR006680">
    <property type="entry name" value="Amidohydro-rel"/>
</dbReference>
<dbReference type="Pfam" id="PF04909">
    <property type="entry name" value="Amidohydro_2"/>
    <property type="match status" value="1"/>
</dbReference>
<dbReference type="GO" id="GO:0016787">
    <property type="term" value="F:hydrolase activity"/>
    <property type="evidence" value="ECO:0007669"/>
    <property type="project" value="InterPro"/>
</dbReference>
<sequence>MISASKAGETRIMIIDCHGHYTVLPKGHDQWREDQKAAYLEGKAPPPYPEISDDEIRQTIEDNQLRLIKERGADLTIFSPRASAMAHHVGDQDVSAEWALHCNNLIHRVTKLFPDTFVGVCMLPQSPKADLAASITELRRCVEELGFIGCNLNPDPGGGHFEHPPLTDEYWFPLYEVMEELDVPAMIHVSGSCNPAMHATGGFYLAADTVAFMQLMQGDLFAKFPKLRFIIPHGGGAVPYHWGRYRGLADMLKKPSLDEYIMNNVFFDTCVYHQPGVDLLADVIDNKNILFGSEMVGAVRGIDPQTGHYFDDTKRYVDALDITEEERAAIFEGNARKVFPRLDAMLKAQGQ</sequence>